<dbReference type="Proteomes" id="UP000805649">
    <property type="component" value="Unassembled WGS sequence"/>
</dbReference>
<proteinExistence type="predicted"/>
<organism evidence="1 2">
    <name type="scientific">Colletotrichum truncatum</name>
    <name type="common">Anthracnose fungus</name>
    <name type="synonym">Colletotrichum capsici</name>
    <dbReference type="NCBI Taxonomy" id="5467"/>
    <lineage>
        <taxon>Eukaryota</taxon>
        <taxon>Fungi</taxon>
        <taxon>Dikarya</taxon>
        <taxon>Ascomycota</taxon>
        <taxon>Pezizomycotina</taxon>
        <taxon>Sordariomycetes</taxon>
        <taxon>Hypocreomycetidae</taxon>
        <taxon>Glomerellales</taxon>
        <taxon>Glomerellaceae</taxon>
        <taxon>Colletotrichum</taxon>
        <taxon>Colletotrichum truncatum species complex</taxon>
    </lineage>
</organism>
<comment type="caution">
    <text evidence="1">The sequence shown here is derived from an EMBL/GenBank/DDBJ whole genome shotgun (WGS) entry which is preliminary data.</text>
</comment>
<name>A0ACC3YWY2_COLTU</name>
<sequence>MQCMVPTQDAQRPPPFPVFRWLRVADTNALGTPHITTGKGPAMLVKDV</sequence>
<evidence type="ECO:0000313" key="1">
    <source>
        <dbReference type="EMBL" id="KAL0936460.1"/>
    </source>
</evidence>
<dbReference type="EMBL" id="VUJX02000005">
    <property type="protein sequence ID" value="KAL0936460.1"/>
    <property type="molecule type" value="Genomic_DNA"/>
</dbReference>
<evidence type="ECO:0000313" key="2">
    <source>
        <dbReference type="Proteomes" id="UP000805649"/>
    </source>
</evidence>
<protein>
    <submittedName>
        <fullName evidence="1">Uncharacterized protein</fullName>
    </submittedName>
</protein>
<keyword evidence="2" id="KW-1185">Reference proteome</keyword>
<accession>A0ACC3YWY2</accession>
<gene>
    <name evidence="1" type="ORF">CTRU02_208675</name>
</gene>
<reference evidence="1 2" key="1">
    <citation type="journal article" date="2020" name="Phytopathology">
        <title>Genome Sequence Resources of Colletotrichum truncatum, C. plurivorum, C. musicola, and C. sojae: Four Species Pathogenic to Soybean (Glycine max).</title>
        <authorList>
            <person name="Rogerio F."/>
            <person name="Boufleur T.R."/>
            <person name="Ciampi-Guillardi M."/>
            <person name="Sukno S.A."/>
            <person name="Thon M.R."/>
            <person name="Massola Junior N.S."/>
            <person name="Baroncelli R."/>
        </authorList>
    </citation>
    <scope>NUCLEOTIDE SEQUENCE [LARGE SCALE GENOMIC DNA]</scope>
    <source>
        <strain evidence="1 2">CMES1059</strain>
    </source>
</reference>